<dbReference type="AlphaFoldDB" id="A0A926JBW5"/>
<gene>
    <name evidence="1" type="ORF">H4P12_00450</name>
</gene>
<dbReference type="InterPro" id="IPR029063">
    <property type="entry name" value="SAM-dependent_MTases_sf"/>
</dbReference>
<dbReference type="RefSeq" id="WP_187791638.1">
    <property type="nucleotide sequence ID" value="NZ_JACOQL010000001.1"/>
</dbReference>
<evidence type="ECO:0000313" key="1">
    <source>
        <dbReference type="EMBL" id="MBC9245213.1"/>
    </source>
</evidence>
<dbReference type="Gene3D" id="1.25.40.10">
    <property type="entry name" value="Tetratricopeptide repeat domain"/>
    <property type="match status" value="1"/>
</dbReference>
<dbReference type="CDD" id="cd02440">
    <property type="entry name" value="AdoMet_MTases"/>
    <property type="match status" value="1"/>
</dbReference>
<name>A0A926JBW5_9RHOB</name>
<dbReference type="InterPro" id="IPR011990">
    <property type="entry name" value="TPR-like_helical_dom_sf"/>
</dbReference>
<keyword evidence="2" id="KW-1185">Reference proteome</keyword>
<protein>
    <recommendedName>
        <fullName evidence="3">Methyltransferase family protein</fullName>
    </recommendedName>
</protein>
<dbReference type="SUPFAM" id="SSF53335">
    <property type="entry name" value="S-adenosyl-L-methionine-dependent methyltransferases"/>
    <property type="match status" value="1"/>
</dbReference>
<organism evidence="1 2">
    <name type="scientific">Paracoccus amoyensis</name>
    <dbReference type="NCBI Taxonomy" id="2760093"/>
    <lineage>
        <taxon>Bacteria</taxon>
        <taxon>Pseudomonadati</taxon>
        <taxon>Pseudomonadota</taxon>
        <taxon>Alphaproteobacteria</taxon>
        <taxon>Rhodobacterales</taxon>
        <taxon>Paracoccaceae</taxon>
        <taxon>Paracoccus</taxon>
    </lineage>
</organism>
<dbReference type="EMBL" id="JACOQL010000001">
    <property type="protein sequence ID" value="MBC9245213.1"/>
    <property type="molecule type" value="Genomic_DNA"/>
</dbReference>
<evidence type="ECO:0008006" key="3">
    <source>
        <dbReference type="Google" id="ProtNLM"/>
    </source>
</evidence>
<evidence type="ECO:0000313" key="2">
    <source>
        <dbReference type="Proteomes" id="UP000608594"/>
    </source>
</evidence>
<dbReference type="Gene3D" id="3.40.50.150">
    <property type="entry name" value="Vaccinia Virus protein VP39"/>
    <property type="match status" value="1"/>
</dbReference>
<dbReference type="Proteomes" id="UP000608594">
    <property type="component" value="Unassembled WGS sequence"/>
</dbReference>
<comment type="caution">
    <text evidence="1">The sequence shown here is derived from an EMBL/GenBank/DDBJ whole genome shotgun (WGS) entry which is preliminary data.</text>
</comment>
<proteinExistence type="predicted"/>
<reference evidence="1" key="1">
    <citation type="submission" date="2020-08" db="EMBL/GenBank/DDBJ databases">
        <title>Paracoccus amoyensis sp. nov., isolated from the surface seawater at coast of Xiamen, Fujian.</title>
        <authorList>
            <person name="Lyu L."/>
        </authorList>
    </citation>
    <scope>NUCLEOTIDE SEQUENCE</scope>
    <source>
        <strain evidence="1">11-3</strain>
    </source>
</reference>
<accession>A0A926JBW5</accession>
<dbReference type="SUPFAM" id="SSF48452">
    <property type="entry name" value="TPR-like"/>
    <property type="match status" value="1"/>
</dbReference>
<sequence>MIDDLSRLAILNGTDKFGLHDYTPVYFDLLKDLQDQTLRMMEIGVGGYGYPDRGGESLATWRDFLPNAFVVGIDIQPKTMDLGPRVKILQGSQVDAEFLADAVKTYGPFDVILDDGSHLNEHVVETFGLLFPTLAPGGIYIVEDVQTATFPKYGGSLELSEPNMVGFFAAMAEGLFNGKDLGDVAAIERFHNIIVIHKRDAQGRGPTAEDNRYVRSADEAGLARHTASPDVFIDADRLNALADSCDDGQVAIVHGEKRDCRLLQELFLHIDHREIRVHFPTAPIHDAAKSVISMAVYPGQAVLVAGDNDYPSNFAFDTANPRVVSAIAEMAQAIQDEAATANGILMYLSVSQKMQQVQNCDEYIERLAALKSTDRRYYRLAIASAMAKNDWTKTVSLGREALQHHSDDPQFSANLARGLRFTDGVDAAHDMLSAAYQKMPRAMPIINGLASLKVAKGDVDGGIQLHEICVELTRPHARAKRLQDLLKLCRAKQKPEASRRVAEKLLEYTPDDPDALDVLQKTTSR</sequence>